<reference evidence="3" key="1">
    <citation type="submission" date="2015-07" db="EMBL/GenBank/DDBJ databases">
        <title>Draft genome sequence of a Pseudoalteromonas rubra strain, OCN096, isolated from Kaneohe Bay, Oahu, Hawaii.</title>
        <authorList>
            <person name="Beurmann S."/>
            <person name="Ushijima B."/>
            <person name="Belcaid M."/>
            <person name="Callahan S.M."/>
            <person name="Aeby G.S."/>
        </authorList>
    </citation>
    <scope>NUCLEOTIDE SEQUENCE [LARGE SCALE GENOMIC DNA]</scope>
    <source>
        <strain evidence="3">OCN096</strain>
    </source>
</reference>
<proteinExistence type="predicted"/>
<evidence type="ECO:0000313" key="2">
    <source>
        <dbReference type="EMBL" id="KNC68938.1"/>
    </source>
</evidence>
<dbReference type="EMBL" id="LFZX01000006">
    <property type="protein sequence ID" value="KNC68938.1"/>
    <property type="molecule type" value="Genomic_DNA"/>
</dbReference>
<comment type="caution">
    <text evidence="2">The sequence shown here is derived from an EMBL/GenBank/DDBJ whole genome shotgun (WGS) entry which is preliminary data.</text>
</comment>
<evidence type="ECO:0000313" key="3">
    <source>
        <dbReference type="Proteomes" id="UP000036850"/>
    </source>
</evidence>
<sequence>MRIRASRQLKAEMFKRVLVALTLFGVAIYILSSPDGVCFEIFYKELCNSEDKSVVLTWILVADSLLLAYVMSPFVKYGALKFLIKSKNEH</sequence>
<gene>
    <name evidence="2" type="ORF">AC626_01510</name>
</gene>
<name>A0A0L0EYM4_9GAMM</name>
<dbReference type="AlphaFoldDB" id="A0A0L0EYM4"/>
<keyword evidence="1" id="KW-1133">Transmembrane helix</keyword>
<keyword evidence="1" id="KW-0812">Transmembrane</keyword>
<protein>
    <submittedName>
        <fullName evidence="2">Uncharacterized protein</fullName>
    </submittedName>
</protein>
<organism evidence="2 3">
    <name type="scientific">Pseudoalteromonas rubra</name>
    <dbReference type="NCBI Taxonomy" id="43658"/>
    <lineage>
        <taxon>Bacteria</taxon>
        <taxon>Pseudomonadati</taxon>
        <taxon>Pseudomonadota</taxon>
        <taxon>Gammaproteobacteria</taxon>
        <taxon>Alteromonadales</taxon>
        <taxon>Pseudoalteromonadaceae</taxon>
        <taxon>Pseudoalteromonas</taxon>
    </lineage>
</organism>
<accession>A0A0L0EYM4</accession>
<keyword evidence="1" id="KW-0472">Membrane</keyword>
<evidence type="ECO:0000256" key="1">
    <source>
        <dbReference type="SAM" id="Phobius"/>
    </source>
</evidence>
<dbReference type="Proteomes" id="UP000036850">
    <property type="component" value="Unassembled WGS sequence"/>
</dbReference>
<dbReference type="PATRIC" id="fig|43658.6.peg.4861"/>
<feature type="transmembrane region" description="Helical" evidence="1">
    <location>
        <begin position="56"/>
        <end position="75"/>
    </location>
</feature>